<protein>
    <submittedName>
        <fullName evidence="2">Uncharacterized protein</fullName>
    </submittedName>
</protein>
<evidence type="ECO:0000313" key="3">
    <source>
        <dbReference type="Proteomes" id="UP001300012"/>
    </source>
</evidence>
<evidence type="ECO:0000256" key="1">
    <source>
        <dbReference type="SAM" id="MobiDB-lite"/>
    </source>
</evidence>
<feature type="compositionally biased region" description="Basic and acidic residues" evidence="1">
    <location>
        <begin position="149"/>
        <end position="160"/>
    </location>
</feature>
<feature type="region of interest" description="Disordered" evidence="1">
    <location>
        <begin position="314"/>
        <end position="380"/>
    </location>
</feature>
<feature type="compositionally biased region" description="Basic residues" evidence="1">
    <location>
        <begin position="359"/>
        <end position="372"/>
    </location>
</feature>
<organism evidence="2 3">
    <name type="scientific">Paenibacillus radicis</name>
    <name type="common">ex Xue et al. 2023</name>
    <dbReference type="NCBI Taxonomy" id="2972489"/>
    <lineage>
        <taxon>Bacteria</taxon>
        <taxon>Bacillati</taxon>
        <taxon>Bacillota</taxon>
        <taxon>Bacilli</taxon>
        <taxon>Bacillales</taxon>
        <taxon>Paenibacillaceae</taxon>
        <taxon>Paenibacillus</taxon>
    </lineage>
</organism>
<keyword evidence="3" id="KW-1185">Reference proteome</keyword>
<dbReference type="EMBL" id="JANQBD010000003">
    <property type="protein sequence ID" value="MCR8630622.1"/>
    <property type="molecule type" value="Genomic_DNA"/>
</dbReference>
<reference evidence="2 3" key="1">
    <citation type="submission" date="2022-08" db="EMBL/GenBank/DDBJ databases">
        <title>Paenibacillus endoradicis sp. nov., Paenibacillus radicibacter sp. nov and Paenibacillus pararadicis sp. nov., three cold-adapted plant growth-promoting bacteria isolated from root of Larix gmelinii in Great Khingan.</title>
        <authorList>
            <person name="Xue H."/>
        </authorList>
    </citation>
    <scope>NUCLEOTIDE SEQUENCE [LARGE SCALE GENOMIC DNA]</scope>
    <source>
        <strain evidence="2 3">N5-1-1-5</strain>
    </source>
</reference>
<proteinExistence type="predicted"/>
<feature type="region of interest" description="Disordered" evidence="1">
    <location>
        <begin position="121"/>
        <end position="160"/>
    </location>
</feature>
<feature type="region of interest" description="Disordered" evidence="1">
    <location>
        <begin position="177"/>
        <end position="226"/>
    </location>
</feature>
<name>A0ABT1YBQ0_9BACL</name>
<dbReference type="Proteomes" id="UP001300012">
    <property type="component" value="Unassembled WGS sequence"/>
</dbReference>
<feature type="region of interest" description="Disordered" evidence="1">
    <location>
        <begin position="1"/>
        <end position="21"/>
    </location>
</feature>
<feature type="compositionally biased region" description="Polar residues" evidence="1">
    <location>
        <begin position="191"/>
        <end position="226"/>
    </location>
</feature>
<feature type="compositionally biased region" description="Polar residues" evidence="1">
    <location>
        <begin position="68"/>
        <end position="84"/>
    </location>
</feature>
<sequence>MMRHVPNRKQEQAQALKASVMSGKASNMPISQYTASAGKISRSTAPVLPSQVLQLQKMIGNRAVSSLLGNQTSRDSGTQAQEISISAAPAGQQPIQRYFDENGKWIDGPIPKGYVEVGQKPNGAPKFGPAKQAQALEAEPKATYPKTTKQQEEEIHKHPKYLERSDNFMMKNQFPDGTRKSFLNKTGLRSAGSTPVRTSEQMNNASPNKSLSNAISTSNPDASPNRTVYGKEVVRIKLHKLMRAQLRGKPDAQGIKVDSTDDIVSNLNKDQSIGSEDRNKYINYANKDGEYHIRIEGPNKKDEKDTQGARVLRSRFLKSGSYNEEHDSDSDSEVEDNKTYTEEEVGEQETHEEEETKPKSKNKRRRNKNKNKSKIETKQL</sequence>
<dbReference type="RefSeq" id="WP_258212238.1">
    <property type="nucleotide sequence ID" value="NZ_JANQBD010000003.1"/>
</dbReference>
<evidence type="ECO:0000313" key="2">
    <source>
        <dbReference type="EMBL" id="MCR8630622.1"/>
    </source>
</evidence>
<accession>A0ABT1YBQ0</accession>
<feature type="region of interest" description="Disordered" evidence="1">
    <location>
        <begin position="68"/>
        <end position="93"/>
    </location>
</feature>
<feature type="compositionally biased region" description="Acidic residues" evidence="1">
    <location>
        <begin position="342"/>
        <end position="355"/>
    </location>
</feature>
<comment type="caution">
    <text evidence="2">The sequence shown here is derived from an EMBL/GenBank/DDBJ whole genome shotgun (WGS) entry which is preliminary data.</text>
</comment>
<gene>
    <name evidence="2" type="ORF">NV381_05335</name>
</gene>